<proteinExistence type="predicted"/>
<name>A0A6N3AZH7_9BACT</name>
<dbReference type="RefSeq" id="WP_412442176.1">
    <property type="nucleotide sequence ID" value="NZ_CACRUT010000008.1"/>
</dbReference>
<dbReference type="EMBL" id="CACRUT010000008">
    <property type="protein sequence ID" value="VYT97041.1"/>
    <property type="molecule type" value="Genomic_DNA"/>
</dbReference>
<gene>
    <name evidence="1" type="ORF">PCLFYP37_01600</name>
</gene>
<evidence type="ECO:0000313" key="1">
    <source>
        <dbReference type="EMBL" id="VYT97041.1"/>
    </source>
</evidence>
<reference evidence="1" key="1">
    <citation type="submission" date="2019-11" db="EMBL/GenBank/DDBJ databases">
        <authorList>
            <person name="Feng L."/>
        </authorList>
    </citation>
    <scope>NUCLEOTIDE SEQUENCE</scope>
    <source>
        <strain evidence="1">PclaraLFYP37</strain>
    </source>
</reference>
<accession>A0A6N3AZH7</accession>
<dbReference type="AlphaFoldDB" id="A0A6N3AZH7"/>
<protein>
    <submittedName>
        <fullName evidence="1">Uncharacterized protein</fullName>
    </submittedName>
</protein>
<sequence>MRKTVIYNTGETIRFRCWNRKGYAIFRSLHRHVTIGRVCKSIADSALKKDKNTLNLENRRGGVDFRMQTEEEAWPPEGSPKLSSVLFFLSAFGSSAAIKLTNILEAPATYSHLFVTHKSGVTKEPHPHPYGCPSVFFVTPLFLYRTL</sequence>
<organism evidence="1">
    <name type="scientific">Paraprevotella clara</name>
    <dbReference type="NCBI Taxonomy" id="454154"/>
    <lineage>
        <taxon>Bacteria</taxon>
        <taxon>Pseudomonadati</taxon>
        <taxon>Bacteroidota</taxon>
        <taxon>Bacteroidia</taxon>
        <taxon>Bacteroidales</taxon>
        <taxon>Prevotellaceae</taxon>
        <taxon>Paraprevotella</taxon>
    </lineage>
</organism>